<dbReference type="EMBL" id="JQ340774">
    <property type="protein sequence ID" value="AFB84074.1"/>
    <property type="molecule type" value="Genomic_DNA"/>
</dbReference>
<sequence>MKNTEHPMTLSSIGGYDRSGLIYYNAKSRTAVVSIEADDDVVGELKHITKEDAVALIAGLREAFDIPDRSAELALLLDMSDARHESFVEQFAVTCIANLMYENGLKTAVITTDRILREDAPQVTINANKVGLIEYTLTEEPLNVKDPTNA</sequence>
<keyword evidence="2" id="KW-1185">Reference proteome</keyword>
<evidence type="ECO:0000313" key="2">
    <source>
        <dbReference type="Proteomes" id="UP000008024"/>
    </source>
</evidence>
<dbReference type="GeneID" id="14014055"/>
<dbReference type="KEGG" id="vg:14014055"/>
<evidence type="ECO:0000313" key="1">
    <source>
        <dbReference type="EMBL" id="AFB84074.1"/>
    </source>
</evidence>
<dbReference type="RefSeq" id="YP_007007062.1">
    <property type="nucleotide sequence ID" value="NC_019524.2"/>
</dbReference>
<dbReference type="Proteomes" id="UP000008024">
    <property type="component" value="Segment"/>
</dbReference>
<reference evidence="1 2" key="1">
    <citation type="journal article" date="2012" name="J. Virol.">
        <title>Complete Genome Sequence of the Enterobacter cancerogenus Bacteriophage Enc34.</title>
        <authorList>
            <person name="Kazaks A."/>
            <person name="Dislers A."/>
            <person name="Lipowsky G."/>
            <person name="Nikolajeva V."/>
            <person name="Tars K."/>
        </authorList>
    </citation>
    <scope>NUCLEOTIDE SEQUENCE [LARGE SCALE GENOMIC DNA]</scope>
</reference>
<name>H6WYL9_9CAUD</name>
<proteinExistence type="predicted"/>
<organism evidence="1 2">
    <name type="scientific">Hafnia phage Enc34</name>
    <dbReference type="NCBI Taxonomy" id="1150990"/>
    <lineage>
        <taxon>Viruses</taxon>
        <taxon>Duplodnaviria</taxon>
        <taxon>Heunggongvirae</taxon>
        <taxon>Uroviricota</taxon>
        <taxon>Caudoviricetes</taxon>
        <taxon>Casjensviridae</taxon>
        <taxon>Enchivirus</taxon>
        <taxon>Enchivirus Enc34</taxon>
    </lineage>
</organism>
<dbReference type="OrthoDB" id="12143at10239"/>
<accession>H6WYL9</accession>
<protein>
    <submittedName>
        <fullName evidence="1">Uncharacterized protein</fullName>
    </submittedName>
</protein>